<feature type="chain" id="PRO_5004244434" evidence="5">
    <location>
        <begin position="21"/>
        <end position="1350"/>
    </location>
</feature>
<evidence type="ECO:0000313" key="7">
    <source>
        <dbReference type="Proteomes" id="UP000001950"/>
    </source>
</evidence>
<dbReference type="Proteomes" id="UP000001950">
    <property type="component" value="Chromosome 2"/>
</dbReference>
<keyword evidence="7" id="KW-1185">Reference proteome</keyword>
<name>Q4UEX9_THEAN</name>
<dbReference type="RefSeq" id="XP_952092.1">
    <property type="nucleotide sequence ID" value="XM_946999.1"/>
</dbReference>
<feature type="coiled-coil region" evidence="3">
    <location>
        <begin position="1078"/>
        <end position="1105"/>
    </location>
</feature>
<comment type="subcellular location">
    <subcellularLocation>
        <location evidence="1">Cell membrane</location>
    </subcellularLocation>
</comment>
<organism evidence="6 7">
    <name type="scientific">Theileria annulata</name>
    <dbReference type="NCBI Taxonomy" id="5874"/>
    <lineage>
        <taxon>Eukaryota</taxon>
        <taxon>Sar</taxon>
        <taxon>Alveolata</taxon>
        <taxon>Apicomplexa</taxon>
        <taxon>Aconoidasida</taxon>
        <taxon>Piroplasmida</taxon>
        <taxon>Theileriidae</taxon>
        <taxon>Theileria</taxon>
    </lineage>
</organism>
<dbReference type="OrthoDB" id="365306at2759"/>
<dbReference type="KEGG" id="tan:TA14215"/>
<evidence type="ECO:0000313" key="6">
    <source>
        <dbReference type="EMBL" id="CAI74360.1"/>
    </source>
</evidence>
<dbReference type="Pfam" id="PF00090">
    <property type="entry name" value="TSP_1"/>
    <property type="match status" value="1"/>
</dbReference>
<evidence type="ECO:0000256" key="1">
    <source>
        <dbReference type="ARBA" id="ARBA00004236"/>
    </source>
</evidence>
<dbReference type="eggNOG" id="ENOG502QX84">
    <property type="taxonomic scope" value="Eukaryota"/>
</dbReference>
<dbReference type="InterPro" id="IPR036383">
    <property type="entry name" value="TSP1_rpt_sf"/>
</dbReference>
<evidence type="ECO:0000256" key="2">
    <source>
        <dbReference type="ARBA" id="ARBA00022475"/>
    </source>
</evidence>
<keyword evidence="4" id="KW-0812">Transmembrane</keyword>
<reference evidence="6 7" key="1">
    <citation type="journal article" date="2005" name="Science">
        <title>Genome of the host-cell transforming parasite Theileria annulata compared with T. parva.</title>
        <authorList>
            <person name="Pain A."/>
            <person name="Renauld H."/>
            <person name="Berriman M."/>
            <person name="Murphy L."/>
            <person name="Yeats C.A."/>
            <person name="Weir W."/>
            <person name="Kerhornou A."/>
            <person name="Aslett M."/>
            <person name="Bishop R."/>
            <person name="Bouchier C."/>
            <person name="Cochet M."/>
            <person name="Coulson R.M.R."/>
            <person name="Cronin A."/>
            <person name="de Villiers E.P."/>
            <person name="Fraser A."/>
            <person name="Fosker N."/>
            <person name="Gardner M."/>
            <person name="Goble A."/>
            <person name="Griffiths-Jones S."/>
            <person name="Harris D.E."/>
            <person name="Katzer F."/>
            <person name="Larke N."/>
            <person name="Lord A."/>
            <person name="Maser P."/>
            <person name="McKellar S."/>
            <person name="Mooney P."/>
            <person name="Morton F."/>
            <person name="Nene V."/>
            <person name="O'Neil S."/>
            <person name="Price C."/>
            <person name="Quail M.A."/>
            <person name="Rabbinowitsch E."/>
            <person name="Rawlings N.D."/>
            <person name="Rutter S."/>
            <person name="Saunders D."/>
            <person name="Seeger K."/>
            <person name="Shah T."/>
            <person name="Squares R."/>
            <person name="Squares S."/>
            <person name="Tivey A."/>
            <person name="Walker A.R."/>
            <person name="Woodward J."/>
            <person name="Dobbelaere D.A.E."/>
            <person name="Langsley G."/>
            <person name="Rajandream M.A."/>
            <person name="McKeever D."/>
            <person name="Shiels B."/>
            <person name="Tait A."/>
            <person name="Barrell B.G."/>
            <person name="Hall N."/>
        </authorList>
    </citation>
    <scope>NUCLEOTIDE SEQUENCE [LARGE SCALE GENOMIC DNA]</scope>
    <source>
        <strain evidence="7">Ankara</strain>
    </source>
</reference>
<dbReference type="VEuPathDB" id="PiroplasmaDB:TA14215"/>
<dbReference type="SUPFAM" id="SSF82895">
    <property type="entry name" value="TSP-1 type 1 repeat"/>
    <property type="match status" value="1"/>
</dbReference>
<keyword evidence="4" id="KW-0472">Membrane</keyword>
<evidence type="ECO:0000256" key="5">
    <source>
        <dbReference type="SAM" id="SignalP"/>
    </source>
</evidence>
<sequence length="1350" mass="155180">MKLMFLHICLLCCCSGYVTGTNSSNILEIDSFNLPEIRCPCGHHITVVAAHINCNSGQLDVYEEVWDLCAYRSSCMLNPSIYKRCNKSPHFEFVKFSCIKCIHTHLLLSHTSYDMLGYDCGLFYGVDMKDDEMCQMLCLNYVRSCTSRYDLVPREYYLKCLSKMFLRNNVKECEFLPDSKMKEFDSFKLEYYLKPKYILESVEINNYEWTELKYKEPIENPIVIVSPVQTVDNVVVIVNNVTQTSAKLILQSVVPNNSGVSRTKSMVEVLIITIGNHSVDLNKQIVVGLIEVMSDQFIKLPLDPLFDWVVVLKNQTDAMVNPILHENNTVKFYTQGPVTRVKLGYLALNKSKDKSMLLYENELKYDQTNVKQVKLSPNTRLFVTPIDKPNYNTVYNITFTDGSDVTNIVYTKENTITLISHYNTFLTRFKVLDSVPVTFNIITLESSVIIWIKRICEYSRRVNLISKRNCYHQCINSSYLKDCLQGDTNYFFTCYKSKSENCEILNLSSLLNLILKYRNDILTHFFNANTNVNNTNTVNKVDSNKNVDNTDRDKPTGNVVDTVKVINTNNVNKLDGGNGTNNLLTVYSEWSDWSECSKICNDDVSKSIKVRKRLIYYPGQSDADQTIQAVECHKVINCNKLCYYRVLNSNNALNTNKTVDNTSPTISNSNSDKTVEKAVKYFFVWNVNCMMKREKIDLGGKLISSVSKVDEILEYDENCDLDFNYSACDTPPGKGTGNRHLLINIKCPKTTKPCERPDNNNVKPVDNRGEMCLMYNGEYDGKSWVKNGSCICPENTIPYPHLVIHMRTQIYRYVYSISIIDILMKNVIGIGMQEYISLSGHERLVVPLGYIKVPTFDFFTSESQLENYCSNGNINYSNDQLTNSTVDDQLLNTSVGNELLYVSCDNVILSELKISTGLEKSNLFESCISKCKELEKECENEIDRFKEVDMIKCLKEFVKESNKFDVIVFKNYFEKQYKNVEIDEIITVIHLIDAICIDDKLYNLCVTTLKNILNDCKNILNHDFQNKVKKCLHKRMNEDQSKNGVVNCKFNKERKIIGNGLVYCKEITCKFTEYSKWISNQSNNNNQTDELYKRLEEISDELSEENIMKVVNELGSNVKIRFRKVVSGSKHCYNINKLVQIYPNTSVAQVEPPNTTDQDKFSRIILNDSNNIDSNTSNIVDNDNNSEISSKTVDLIDNNGDRVESNLNGINCRIYLGQKQIQNTKLIIQRNRCSCPYKMNQCSIEESLKSKDWNKQLSLVCNNKMRSILFLNRNSFYRYSCLSLSYIKEDFESVKELCNEDDGMTFISCYGETSLLEVYLMASFMAFLGITSSCILLIYLHKIKHISFFN</sequence>
<feature type="signal peptide" evidence="5">
    <location>
        <begin position="1"/>
        <end position="20"/>
    </location>
</feature>
<dbReference type="GeneID" id="3862095"/>
<keyword evidence="3" id="KW-0175">Coiled coil</keyword>
<dbReference type="OMA" id="MTFISCY"/>
<dbReference type="InterPro" id="IPR000884">
    <property type="entry name" value="TSP1_rpt"/>
</dbReference>
<dbReference type="GO" id="GO:0005886">
    <property type="term" value="C:plasma membrane"/>
    <property type="evidence" value="ECO:0007669"/>
    <property type="project" value="UniProtKB-SubCell"/>
</dbReference>
<proteinExistence type="predicted"/>
<keyword evidence="2" id="KW-1003">Cell membrane</keyword>
<feature type="transmembrane region" description="Helical" evidence="4">
    <location>
        <begin position="1318"/>
        <end position="1340"/>
    </location>
</feature>
<protein>
    <submittedName>
        <fullName evidence="6">Uncharacterized protein</fullName>
    </submittedName>
</protein>
<evidence type="ECO:0000256" key="3">
    <source>
        <dbReference type="SAM" id="Coils"/>
    </source>
</evidence>
<gene>
    <name evidence="6" type="ORF">TA14215</name>
</gene>
<dbReference type="EMBL" id="CR940348">
    <property type="protein sequence ID" value="CAI74360.1"/>
    <property type="molecule type" value="Genomic_DNA"/>
</dbReference>
<keyword evidence="4" id="KW-1133">Transmembrane helix</keyword>
<dbReference type="InParanoid" id="Q4UEX9"/>
<keyword evidence="5" id="KW-0732">Signal</keyword>
<evidence type="ECO:0000256" key="4">
    <source>
        <dbReference type="SAM" id="Phobius"/>
    </source>
</evidence>
<accession>Q4UEX9</accession>